<accession>I4B817</accession>
<dbReference type="RefSeq" id="WP_014803926.1">
    <property type="nucleotide sequence ID" value="NC_018020.1"/>
</dbReference>
<gene>
    <name evidence="1" type="ordered locus">Turpa_2785</name>
</gene>
<dbReference type="EMBL" id="CP002959">
    <property type="protein sequence ID" value="AFM13424.1"/>
    <property type="molecule type" value="Genomic_DNA"/>
</dbReference>
<evidence type="ECO:0000313" key="2">
    <source>
        <dbReference type="Proteomes" id="UP000006048"/>
    </source>
</evidence>
<name>I4B817_TURPD</name>
<dbReference type="AlphaFoldDB" id="I4B817"/>
<organism evidence="1 2">
    <name type="scientific">Turneriella parva (strain ATCC BAA-1111 / DSM 21527 / NCTC 11395 / H)</name>
    <name type="common">Leptospira parva</name>
    <dbReference type="NCBI Taxonomy" id="869212"/>
    <lineage>
        <taxon>Bacteria</taxon>
        <taxon>Pseudomonadati</taxon>
        <taxon>Spirochaetota</taxon>
        <taxon>Spirochaetia</taxon>
        <taxon>Leptospirales</taxon>
        <taxon>Leptospiraceae</taxon>
        <taxon>Turneriella</taxon>
    </lineage>
</organism>
<protein>
    <submittedName>
        <fullName evidence="1">Uncharacterized protein</fullName>
    </submittedName>
</protein>
<keyword evidence="2" id="KW-1185">Reference proteome</keyword>
<dbReference type="STRING" id="869212.Turpa_2785"/>
<proteinExistence type="predicted"/>
<evidence type="ECO:0000313" key="1">
    <source>
        <dbReference type="EMBL" id="AFM13424.1"/>
    </source>
</evidence>
<dbReference type="Proteomes" id="UP000006048">
    <property type="component" value="Chromosome"/>
</dbReference>
<sequence>MRGIRWHHFIIAAVLAHTIACSEKPAAPAESVAPAAGAGKLPPIGSAADAPEFLRNLSLLYPQAEIYRVENRILQKTNHPLATITDYYKKTLAKHDFTLTTRLEQTSGALLQFERAAKSEVVSVDISKLPYADNYLIRIGRSEVDYERGKNP</sequence>
<dbReference type="KEGG" id="tpx:Turpa_2785"/>
<reference evidence="1 2" key="1">
    <citation type="submission" date="2012-06" db="EMBL/GenBank/DDBJ databases">
        <title>The complete chromosome of genome of Turneriella parva DSM 21527.</title>
        <authorList>
            <consortium name="US DOE Joint Genome Institute (JGI-PGF)"/>
            <person name="Lucas S."/>
            <person name="Han J."/>
            <person name="Lapidus A."/>
            <person name="Bruce D."/>
            <person name="Goodwin L."/>
            <person name="Pitluck S."/>
            <person name="Peters L."/>
            <person name="Kyrpides N."/>
            <person name="Mavromatis K."/>
            <person name="Ivanova N."/>
            <person name="Mikhailova N."/>
            <person name="Chertkov O."/>
            <person name="Detter J.C."/>
            <person name="Tapia R."/>
            <person name="Han C."/>
            <person name="Land M."/>
            <person name="Hauser L."/>
            <person name="Markowitz V."/>
            <person name="Cheng J.-F."/>
            <person name="Hugenholtz P."/>
            <person name="Woyke T."/>
            <person name="Wu D."/>
            <person name="Gronow S."/>
            <person name="Wellnitz S."/>
            <person name="Brambilla E."/>
            <person name="Klenk H.-P."/>
            <person name="Eisen J.A."/>
        </authorList>
    </citation>
    <scope>NUCLEOTIDE SEQUENCE [LARGE SCALE GENOMIC DNA]</scope>
    <source>
        <strain evidence="2">ATCC BAA-1111 / DSM 21527 / NCTC 11395 / H</strain>
    </source>
</reference>
<dbReference type="HOGENOM" id="CLU_1721564_0_0_12"/>